<feature type="compositionally biased region" description="Low complexity" evidence="3">
    <location>
        <begin position="47"/>
        <end position="62"/>
    </location>
</feature>
<dbReference type="SUPFAM" id="SSF48150">
    <property type="entry name" value="DNA-glycosylase"/>
    <property type="match status" value="1"/>
</dbReference>
<dbReference type="OrthoDB" id="415889at2759"/>
<evidence type="ECO:0000259" key="4">
    <source>
        <dbReference type="SMART" id="SM00478"/>
    </source>
</evidence>
<feature type="region of interest" description="Disordered" evidence="3">
    <location>
        <begin position="443"/>
        <end position="463"/>
    </location>
</feature>
<keyword evidence="6" id="KW-1185">Reference proteome</keyword>
<dbReference type="GO" id="GO:0006307">
    <property type="term" value="P:DNA alkylation repair"/>
    <property type="evidence" value="ECO:0007669"/>
    <property type="project" value="TreeGrafter"/>
</dbReference>
<feature type="compositionally biased region" description="Low complexity" evidence="3">
    <location>
        <begin position="29"/>
        <end position="40"/>
    </location>
</feature>
<reference evidence="5 6" key="1">
    <citation type="submission" date="2019-09" db="EMBL/GenBank/DDBJ databases">
        <authorList>
            <person name="Brejova B."/>
        </authorList>
    </citation>
    <scope>NUCLEOTIDE SEQUENCE [LARGE SCALE GENOMIC DNA]</scope>
</reference>
<proteinExistence type="predicted"/>
<dbReference type="Proteomes" id="UP000398389">
    <property type="component" value="Unassembled WGS sequence"/>
</dbReference>
<feature type="domain" description="HhH-GPD" evidence="4">
    <location>
        <begin position="270"/>
        <end position="451"/>
    </location>
</feature>
<dbReference type="Gene3D" id="1.10.340.30">
    <property type="entry name" value="Hypothetical protein, domain 2"/>
    <property type="match status" value="1"/>
</dbReference>
<gene>
    <name evidence="5" type="ORF">SAPINGB_P000783</name>
</gene>
<dbReference type="EMBL" id="CABVLU010000001">
    <property type="protein sequence ID" value="VVT45537.1"/>
    <property type="molecule type" value="Genomic_DNA"/>
</dbReference>
<feature type="region of interest" description="Disordered" evidence="3">
    <location>
        <begin position="252"/>
        <end position="281"/>
    </location>
</feature>
<dbReference type="InterPro" id="IPR003265">
    <property type="entry name" value="HhH-GPD_domain"/>
</dbReference>
<name>A0A5E8B8F2_9ASCO</name>
<feature type="region of interest" description="Disordered" evidence="3">
    <location>
        <begin position="333"/>
        <end position="359"/>
    </location>
</feature>
<dbReference type="GO" id="GO:0006285">
    <property type="term" value="P:base-excision repair, AP site formation"/>
    <property type="evidence" value="ECO:0007669"/>
    <property type="project" value="UniProtKB-ARBA"/>
</dbReference>
<dbReference type="SMART" id="SM00478">
    <property type="entry name" value="ENDO3c"/>
    <property type="match status" value="1"/>
</dbReference>
<feature type="region of interest" description="Disordered" evidence="3">
    <location>
        <begin position="29"/>
        <end position="87"/>
    </location>
</feature>
<protein>
    <recommendedName>
        <fullName evidence="4">HhH-GPD domain-containing protein</fullName>
    </recommendedName>
</protein>
<dbReference type="GeneID" id="43579606"/>
<dbReference type="GO" id="GO:0032131">
    <property type="term" value="F:alkylated DNA binding"/>
    <property type="evidence" value="ECO:0007669"/>
    <property type="project" value="TreeGrafter"/>
</dbReference>
<dbReference type="InterPro" id="IPR011257">
    <property type="entry name" value="DNA_glycosylase"/>
</dbReference>
<dbReference type="PANTHER" id="PTHR43003">
    <property type="entry name" value="DNA-3-METHYLADENINE GLYCOSYLASE"/>
    <property type="match status" value="1"/>
</dbReference>
<evidence type="ECO:0000313" key="5">
    <source>
        <dbReference type="EMBL" id="VVT45537.1"/>
    </source>
</evidence>
<feature type="compositionally biased region" description="Acidic residues" evidence="3">
    <location>
        <begin position="339"/>
        <end position="349"/>
    </location>
</feature>
<evidence type="ECO:0000256" key="1">
    <source>
        <dbReference type="ARBA" id="ARBA00022763"/>
    </source>
</evidence>
<evidence type="ECO:0000256" key="3">
    <source>
        <dbReference type="SAM" id="MobiDB-lite"/>
    </source>
</evidence>
<sequence>MVVLRRSARLLGSGSAAAAAVTQEVVNSSTSSSLVVTTKSSTRKPRAASSPASVATTTLTKTKSSRKRSASRRQSDTIDGPPPFIPQPVLDVEVHRVHMAANLELMSSVKSETKNENEPTAVATGTILNPTILKGVHHLLQTDPSLPALLGPEWKADLFAPLSNAEPDTGTDNSTIANIVMSDQALLSKYYQHMARGILAQQISGAAARSIVRKFKLLFHNLPEPSLPHTTHAIPTSVPDYEALWETLNSQTASKSSTAGNDDDNDNNDTQVSTTTSGYFDDSRLSFPHPYQVVHTAPELLRSAGLSARKVEYVVGLSQAFLGAYEKLEGQVSIRESSEGNDEENESEGSQDKKSTKNTTTSIVPFSVQLFKNGSDTEIEQALVALKGIGPWSAEMFLLFGLARLDVFSRGDLGIQRGLARYLVLRPEVVSLAKAAREEDLNKSGNNVKKKKNTGGGGGNKKLKWKMPEEHEFEYVRQKFAPYGSLLMLVLWKLGGMPDMDALEGPRKRVKNEE</sequence>
<organism evidence="5 6">
    <name type="scientific">Magnusiomyces paraingens</name>
    <dbReference type="NCBI Taxonomy" id="2606893"/>
    <lineage>
        <taxon>Eukaryota</taxon>
        <taxon>Fungi</taxon>
        <taxon>Dikarya</taxon>
        <taxon>Ascomycota</taxon>
        <taxon>Saccharomycotina</taxon>
        <taxon>Dipodascomycetes</taxon>
        <taxon>Dipodascales</taxon>
        <taxon>Dipodascaceae</taxon>
        <taxon>Magnusiomyces</taxon>
    </lineage>
</organism>
<dbReference type="GO" id="GO:0005634">
    <property type="term" value="C:nucleus"/>
    <property type="evidence" value="ECO:0007669"/>
    <property type="project" value="TreeGrafter"/>
</dbReference>
<accession>A0A5E8B8F2</accession>
<dbReference type="GO" id="GO:0008725">
    <property type="term" value="F:DNA-3-methyladenine glycosylase activity"/>
    <property type="evidence" value="ECO:0007669"/>
    <property type="project" value="TreeGrafter"/>
</dbReference>
<evidence type="ECO:0000313" key="6">
    <source>
        <dbReference type="Proteomes" id="UP000398389"/>
    </source>
</evidence>
<keyword evidence="1" id="KW-0227">DNA damage</keyword>
<dbReference type="GO" id="GO:0032993">
    <property type="term" value="C:protein-DNA complex"/>
    <property type="evidence" value="ECO:0007669"/>
    <property type="project" value="TreeGrafter"/>
</dbReference>
<dbReference type="GO" id="GO:0043916">
    <property type="term" value="F:DNA-7-methylguanine glycosylase activity"/>
    <property type="evidence" value="ECO:0007669"/>
    <property type="project" value="TreeGrafter"/>
</dbReference>
<dbReference type="RefSeq" id="XP_031851397.1">
    <property type="nucleotide sequence ID" value="XM_031995506.1"/>
</dbReference>
<dbReference type="InterPro" id="IPR051912">
    <property type="entry name" value="Alkylbase_DNA_Glycosylase/TA"/>
</dbReference>
<evidence type="ECO:0000256" key="2">
    <source>
        <dbReference type="ARBA" id="ARBA00023204"/>
    </source>
</evidence>
<dbReference type="PANTHER" id="PTHR43003:SF5">
    <property type="entry name" value="DNA-3-METHYLADENINE GLYCOSYLASE"/>
    <property type="match status" value="1"/>
</dbReference>
<dbReference type="AlphaFoldDB" id="A0A5E8B8F2"/>
<keyword evidence="2" id="KW-0234">DNA repair</keyword>